<dbReference type="AlphaFoldDB" id="A0A256GAK3"/>
<keyword evidence="3" id="KW-1185">Reference proteome</keyword>
<comment type="caution">
    <text evidence="2">The sequence shown here is derived from an EMBL/GenBank/DDBJ whole genome shotgun (WGS) entry which is preliminary data.</text>
</comment>
<reference evidence="2 3" key="1">
    <citation type="submission" date="2017-07" db="EMBL/GenBank/DDBJ databases">
        <title>Phylogenetic study on the rhizospheric bacterium Ochrobactrum sp. A44.</title>
        <authorList>
            <person name="Krzyzanowska D.M."/>
            <person name="Ossowicki A."/>
            <person name="Rajewska M."/>
            <person name="Maciag T."/>
            <person name="Kaczynski Z."/>
            <person name="Czerwicka M."/>
            <person name="Jafra S."/>
        </authorList>
    </citation>
    <scope>NUCLEOTIDE SEQUENCE [LARGE SCALE GENOMIC DNA]</scope>
    <source>
        <strain evidence="2 3">CCUG 30717</strain>
    </source>
</reference>
<sequence length="78" mass="9289">MRNDTTALERKVLAHEQILQVLIGHLAETEPKFLDRLKAVFTRHHNLGVNEQDYFDTAQYAEQFIREIEKMQEYKATR</sequence>
<dbReference type="Proteomes" id="UP000526233">
    <property type="component" value="Unassembled WGS sequence"/>
</dbReference>
<evidence type="ECO:0000313" key="2">
    <source>
        <dbReference type="EMBL" id="OYR24152.1"/>
    </source>
</evidence>
<protein>
    <submittedName>
        <fullName evidence="2">Uncharacterized protein</fullName>
    </submittedName>
</protein>
<reference evidence="1 4" key="2">
    <citation type="submission" date="2018-11" db="EMBL/GenBank/DDBJ databases">
        <title>Genome sequencing and analysis.</title>
        <authorList>
            <person name="Huang Y.-T."/>
        </authorList>
    </citation>
    <scope>NUCLEOTIDE SEQUENCE [LARGE SCALE GENOMIC DNA]</scope>
    <source>
        <strain evidence="1 4">SHIN</strain>
    </source>
</reference>
<organism evidence="2 3">
    <name type="scientific">Brucella pseudogrignonensis</name>
    <dbReference type="NCBI Taxonomy" id="419475"/>
    <lineage>
        <taxon>Bacteria</taxon>
        <taxon>Pseudomonadati</taxon>
        <taxon>Pseudomonadota</taxon>
        <taxon>Alphaproteobacteria</taxon>
        <taxon>Hyphomicrobiales</taxon>
        <taxon>Brucellaceae</taxon>
        <taxon>Brucella/Ochrobactrum group</taxon>
        <taxon>Brucella</taxon>
    </lineage>
</organism>
<evidence type="ECO:0000313" key="3">
    <source>
        <dbReference type="Proteomes" id="UP000216188"/>
    </source>
</evidence>
<name>A0A256GAK3_9HYPH</name>
<dbReference type="RefSeq" id="WP_094543862.1">
    <property type="nucleotide sequence ID" value="NZ_CAXURC020000003.1"/>
</dbReference>
<evidence type="ECO:0000313" key="4">
    <source>
        <dbReference type="Proteomes" id="UP000526233"/>
    </source>
</evidence>
<dbReference type="Proteomes" id="UP000216188">
    <property type="component" value="Unassembled WGS sequence"/>
</dbReference>
<dbReference type="EMBL" id="PKQI01000004">
    <property type="protein sequence ID" value="NNV23265.1"/>
    <property type="molecule type" value="Genomic_DNA"/>
</dbReference>
<dbReference type="EMBL" id="NNRM01000035">
    <property type="protein sequence ID" value="OYR24152.1"/>
    <property type="molecule type" value="Genomic_DNA"/>
</dbReference>
<gene>
    <name evidence="2" type="ORF">CEV34_3096</name>
    <name evidence="1" type="ORF">EHE22_22995</name>
</gene>
<evidence type="ECO:0000313" key="1">
    <source>
        <dbReference type="EMBL" id="NNV23265.1"/>
    </source>
</evidence>
<accession>A0A256GAK3</accession>
<proteinExistence type="predicted"/>